<keyword evidence="2" id="KW-1185">Reference proteome</keyword>
<dbReference type="EMBL" id="CP009286">
    <property type="protein sequence ID" value="AIQ62889.1"/>
    <property type="molecule type" value="Genomic_DNA"/>
</dbReference>
<name>A0A089N2J6_9BACL</name>
<dbReference type="STRING" id="169760.PSTEL_06990"/>
<sequence>MKDTVLRALFMWLVLFIVLQPMMTYVDYLLDLQIKANTSYLAQKAATEGMVTASMRSEVVNNLKALGFTESSVEISSSTAALQDRGVRLDVYIRAPRISMFPYNFSGNAQSSYYYGHGSTMSEYLE</sequence>
<protein>
    <recommendedName>
        <fullName evidence="3">DUF4845 domain-containing protein</fullName>
    </recommendedName>
</protein>
<evidence type="ECO:0008006" key="3">
    <source>
        <dbReference type="Google" id="ProtNLM"/>
    </source>
</evidence>
<dbReference type="OrthoDB" id="2610534at2"/>
<organism evidence="1 2">
    <name type="scientific">Paenibacillus stellifer</name>
    <dbReference type="NCBI Taxonomy" id="169760"/>
    <lineage>
        <taxon>Bacteria</taxon>
        <taxon>Bacillati</taxon>
        <taxon>Bacillota</taxon>
        <taxon>Bacilli</taxon>
        <taxon>Bacillales</taxon>
        <taxon>Paenibacillaceae</taxon>
        <taxon>Paenibacillus</taxon>
    </lineage>
</organism>
<reference evidence="1 2" key="1">
    <citation type="submission" date="2014-08" db="EMBL/GenBank/DDBJ databases">
        <title>Comparative genomics of the Paenibacillus odorifer group.</title>
        <authorList>
            <person name="den Bakker H.C."/>
            <person name="Tsai Y.-C."/>
            <person name="Martin N."/>
            <person name="Korlach J."/>
            <person name="Wiedmann M."/>
        </authorList>
    </citation>
    <scope>NUCLEOTIDE SEQUENCE [LARGE SCALE GENOMIC DNA]</scope>
    <source>
        <strain evidence="1 2">DSM 14472</strain>
    </source>
</reference>
<evidence type="ECO:0000313" key="1">
    <source>
        <dbReference type="EMBL" id="AIQ62889.1"/>
    </source>
</evidence>
<dbReference type="HOGENOM" id="CLU_1979335_0_0_9"/>
<evidence type="ECO:0000313" key="2">
    <source>
        <dbReference type="Proteomes" id="UP000029507"/>
    </source>
</evidence>
<dbReference type="RefSeq" id="WP_038694360.1">
    <property type="nucleotide sequence ID" value="NZ_CP009286.1"/>
</dbReference>
<dbReference type="Proteomes" id="UP000029507">
    <property type="component" value="Chromosome"/>
</dbReference>
<proteinExistence type="predicted"/>
<dbReference type="KEGG" id="pste:PSTEL_06990"/>
<gene>
    <name evidence="1" type="ORF">PSTEL_06990</name>
</gene>
<dbReference type="AlphaFoldDB" id="A0A089N2J6"/>
<accession>A0A089N2J6</accession>